<evidence type="ECO:0000313" key="2">
    <source>
        <dbReference type="EMBL" id="TFK09937.1"/>
    </source>
</evidence>
<dbReference type="GO" id="GO:0005615">
    <property type="term" value="C:extracellular space"/>
    <property type="evidence" value="ECO:0007669"/>
    <property type="project" value="TreeGrafter"/>
</dbReference>
<dbReference type="Proteomes" id="UP000297703">
    <property type="component" value="Unassembled WGS sequence"/>
</dbReference>
<dbReference type="AlphaFoldDB" id="A0A4D9EHC6"/>
<reference evidence="2 3" key="2">
    <citation type="submission" date="2019-04" db="EMBL/GenBank/DDBJ databases">
        <title>The genome sequence of big-headed turtle.</title>
        <authorList>
            <person name="Gong S."/>
        </authorList>
    </citation>
    <scope>NUCLEOTIDE SEQUENCE [LARGE SCALE GENOMIC DNA]</scope>
    <source>
        <strain evidence="2">DO16091913</strain>
        <tissue evidence="2">Muscle</tissue>
    </source>
</reference>
<dbReference type="PANTHER" id="PTHR18841">
    <property type="entry name" value="VITELLINE MEMBRANE OUTER LAYER PROTEIN I-RELATED"/>
    <property type="match status" value="1"/>
</dbReference>
<dbReference type="EMBL" id="QXTE01000047">
    <property type="protein sequence ID" value="TFK09937.1"/>
    <property type="molecule type" value="Genomic_DNA"/>
</dbReference>
<keyword evidence="1" id="KW-0732">Signal</keyword>
<dbReference type="SUPFAM" id="SSF51092">
    <property type="entry name" value="Vitelline membrane outer protein-I (VMO-I)"/>
    <property type="match status" value="1"/>
</dbReference>
<dbReference type="OrthoDB" id="6344411at2759"/>
<dbReference type="CDD" id="cd00220">
    <property type="entry name" value="VMO-I"/>
    <property type="match status" value="1"/>
</dbReference>
<dbReference type="InterPro" id="IPR005515">
    <property type="entry name" value="VOMI"/>
</dbReference>
<dbReference type="InterPro" id="IPR036706">
    <property type="entry name" value="VOMI_sf"/>
</dbReference>
<reference evidence="2 3" key="1">
    <citation type="submission" date="2019-04" db="EMBL/GenBank/DDBJ databases">
        <title>Draft genome of the big-headed turtle Platysternon megacephalum.</title>
        <authorList>
            <person name="Gong S."/>
        </authorList>
    </citation>
    <scope>NUCLEOTIDE SEQUENCE [LARGE SCALE GENOMIC DNA]</scope>
    <source>
        <strain evidence="2">DO16091913</strain>
        <tissue evidence="2">Muscle</tissue>
    </source>
</reference>
<proteinExistence type="predicted"/>
<keyword evidence="3" id="KW-1185">Reference proteome</keyword>
<sequence length="189" mass="20443">MQPLVHAGLCLLLSCCFQDAGARRYTDTITVSNGGSWGEWGEKEFCPRGYANGFELKVEPEQGAGIIYDDTALNGIRLYCTDGSVIESMVGPWGDWTAVQRCTEGDLNSFSLRVEPSQGWGDDTAANNIHFACSDGTRLMGMAPSWGDFGPWSNRCSSGGICGIQTKVEEHQGSGDDTALNDVKFFCCN</sequence>
<feature type="signal peptide" evidence="1">
    <location>
        <begin position="1"/>
        <end position="22"/>
    </location>
</feature>
<protein>
    <submittedName>
        <fullName evidence="2">Ras-related protein Rab-20</fullName>
    </submittedName>
</protein>
<dbReference type="PANTHER" id="PTHR18841:SF2">
    <property type="entry name" value="VITELLINE MEMBRANE OUTER LAYER PROTEIN 1 HOMOLOG"/>
    <property type="match status" value="1"/>
</dbReference>
<gene>
    <name evidence="2" type="ORF">DR999_PMT06978</name>
</gene>
<dbReference type="STRING" id="55544.A0A4D9EHC6"/>
<feature type="chain" id="PRO_5020033011" evidence="1">
    <location>
        <begin position="23"/>
        <end position="189"/>
    </location>
</feature>
<dbReference type="Gene3D" id="2.100.10.20">
    <property type="entry name" value="Vitelline membrane outer layer protein I (VOMI)"/>
    <property type="match status" value="1"/>
</dbReference>
<organism evidence="2 3">
    <name type="scientific">Platysternon megacephalum</name>
    <name type="common">big-headed turtle</name>
    <dbReference type="NCBI Taxonomy" id="55544"/>
    <lineage>
        <taxon>Eukaryota</taxon>
        <taxon>Metazoa</taxon>
        <taxon>Chordata</taxon>
        <taxon>Craniata</taxon>
        <taxon>Vertebrata</taxon>
        <taxon>Euteleostomi</taxon>
        <taxon>Archelosauria</taxon>
        <taxon>Testudinata</taxon>
        <taxon>Testudines</taxon>
        <taxon>Cryptodira</taxon>
        <taxon>Durocryptodira</taxon>
        <taxon>Testudinoidea</taxon>
        <taxon>Platysternidae</taxon>
        <taxon>Platysternon</taxon>
    </lineage>
</organism>
<evidence type="ECO:0000256" key="1">
    <source>
        <dbReference type="SAM" id="SignalP"/>
    </source>
</evidence>
<dbReference type="Pfam" id="PF03762">
    <property type="entry name" value="VOMI"/>
    <property type="match status" value="1"/>
</dbReference>
<accession>A0A4D9EHC6</accession>
<evidence type="ECO:0000313" key="3">
    <source>
        <dbReference type="Proteomes" id="UP000297703"/>
    </source>
</evidence>
<name>A0A4D9EHC6_9SAUR</name>
<comment type="caution">
    <text evidence="2">The sequence shown here is derived from an EMBL/GenBank/DDBJ whole genome shotgun (WGS) entry which is preliminary data.</text>
</comment>